<sequence>MANDALKICGTHFNPSLLVQCVMPKVCFAIVQAESGWLYVLVSRQYHAPIVHSPHFTTQINKSLCSQNIKQKCPSDKAIVTYGHLPSYSNSKGSTD</sequence>
<protein>
    <submittedName>
        <fullName evidence="1">Uncharacterized protein</fullName>
    </submittedName>
</protein>
<name>G3I5M0_CRIGR</name>
<dbReference type="InParanoid" id="G3I5M0"/>
<gene>
    <name evidence="1" type="ORF">I79_018773</name>
</gene>
<evidence type="ECO:0000313" key="1">
    <source>
        <dbReference type="EMBL" id="EGV95188.1"/>
    </source>
</evidence>
<accession>G3I5M0</accession>
<proteinExistence type="predicted"/>
<reference evidence="2" key="1">
    <citation type="journal article" date="2011" name="Nat. Biotechnol.">
        <title>The genomic sequence of the Chinese hamster ovary (CHO)-K1 cell line.</title>
        <authorList>
            <person name="Xu X."/>
            <person name="Nagarajan H."/>
            <person name="Lewis N.E."/>
            <person name="Pan S."/>
            <person name="Cai Z."/>
            <person name="Liu X."/>
            <person name="Chen W."/>
            <person name="Xie M."/>
            <person name="Wang W."/>
            <person name="Hammond S."/>
            <person name="Andersen M.R."/>
            <person name="Neff N."/>
            <person name="Passarelli B."/>
            <person name="Koh W."/>
            <person name="Fan H.C."/>
            <person name="Wang J."/>
            <person name="Gui Y."/>
            <person name="Lee K.H."/>
            <person name="Betenbaugh M.J."/>
            <person name="Quake S.R."/>
            <person name="Famili I."/>
            <person name="Palsson B.O."/>
            <person name="Wang J."/>
        </authorList>
    </citation>
    <scope>NUCLEOTIDE SEQUENCE [LARGE SCALE GENOMIC DNA]</scope>
    <source>
        <strain evidence="2">CHO K1 cell line</strain>
    </source>
</reference>
<evidence type="ECO:0000313" key="2">
    <source>
        <dbReference type="Proteomes" id="UP000001075"/>
    </source>
</evidence>
<dbReference type="EMBL" id="JH001312">
    <property type="protein sequence ID" value="EGV95188.1"/>
    <property type="molecule type" value="Genomic_DNA"/>
</dbReference>
<dbReference type="AlphaFoldDB" id="G3I5M0"/>
<organism evidence="1 2">
    <name type="scientific">Cricetulus griseus</name>
    <name type="common">Chinese hamster</name>
    <name type="synonym">Cricetulus barabensis griseus</name>
    <dbReference type="NCBI Taxonomy" id="10029"/>
    <lineage>
        <taxon>Eukaryota</taxon>
        <taxon>Metazoa</taxon>
        <taxon>Chordata</taxon>
        <taxon>Craniata</taxon>
        <taxon>Vertebrata</taxon>
        <taxon>Euteleostomi</taxon>
        <taxon>Mammalia</taxon>
        <taxon>Eutheria</taxon>
        <taxon>Euarchontoglires</taxon>
        <taxon>Glires</taxon>
        <taxon>Rodentia</taxon>
        <taxon>Myomorpha</taxon>
        <taxon>Muroidea</taxon>
        <taxon>Cricetidae</taxon>
        <taxon>Cricetinae</taxon>
        <taxon>Cricetulus</taxon>
    </lineage>
</organism>
<dbReference type="Proteomes" id="UP000001075">
    <property type="component" value="Unassembled WGS sequence"/>
</dbReference>